<gene>
    <name evidence="2" type="ORF">HX830_09060</name>
</gene>
<accession>A0A7Y7WNV9</accession>
<dbReference type="EMBL" id="JACAQA010000005">
    <property type="protein sequence ID" value="NWB85029.1"/>
    <property type="molecule type" value="Genomic_DNA"/>
</dbReference>
<reference evidence="2 3" key="1">
    <citation type="submission" date="2020-04" db="EMBL/GenBank/DDBJ databases">
        <title>Molecular characterization of pseudomonads from Agaricus bisporus reveal novel blotch 2 pathogens in Western Europe.</title>
        <authorList>
            <person name="Taparia T."/>
            <person name="Krijger M."/>
            <person name="Haynes E."/>
            <person name="Elpinstone J.G."/>
            <person name="Noble R."/>
            <person name="Van Der Wolf J."/>
        </authorList>
    </citation>
    <scope>NUCLEOTIDE SEQUENCE [LARGE SCALE GENOMIC DNA]</scope>
    <source>
        <strain evidence="2 3">G9001</strain>
    </source>
</reference>
<dbReference type="InterPro" id="IPR044922">
    <property type="entry name" value="DUF2063_N_sf"/>
</dbReference>
<name>A0A7Y7WNV9_9PSED</name>
<organism evidence="2 3">
    <name type="scientific">Pseudomonas gingeri</name>
    <dbReference type="NCBI Taxonomy" id="117681"/>
    <lineage>
        <taxon>Bacteria</taxon>
        <taxon>Pseudomonadati</taxon>
        <taxon>Pseudomonadota</taxon>
        <taxon>Gammaproteobacteria</taxon>
        <taxon>Pseudomonadales</taxon>
        <taxon>Pseudomonadaceae</taxon>
        <taxon>Pseudomonas</taxon>
    </lineage>
</organism>
<dbReference type="Gene3D" id="1.10.150.690">
    <property type="entry name" value="DUF2063"/>
    <property type="match status" value="1"/>
</dbReference>
<protein>
    <submittedName>
        <fullName evidence="2">Putative DNA-binding domain-containing protein</fullName>
    </submittedName>
</protein>
<dbReference type="AlphaFoldDB" id="A0A7Y7WNV9"/>
<keyword evidence="2" id="KW-0238">DNA-binding</keyword>
<evidence type="ECO:0000313" key="3">
    <source>
        <dbReference type="Proteomes" id="UP000522864"/>
    </source>
</evidence>
<sequence>MSDQASFSAALLDPQLPCPPGLCSRNGADPASRFAVYRNNVQSSLINALADSYPVVMALVGEEFFRAMAGLYIQHFPPTSPILNDYGQDFDSFIQGFAPAASVPYLADVAHLERLRINAYHAADATPLSPEQIGVYLADPEALNRLQVHLHPSVAVLNSSHAVVSLWEAHQGDGLMEQLDPTQAEAALVLRLNWRVEVFKIDIGTLVFIQSLQNDCPLELALAYAYDASTAFDPSHALALLIRYSAIIHLHPEQKARP</sequence>
<proteinExistence type="predicted"/>
<dbReference type="GO" id="GO:0003677">
    <property type="term" value="F:DNA binding"/>
    <property type="evidence" value="ECO:0007669"/>
    <property type="project" value="UniProtKB-KW"/>
</dbReference>
<dbReference type="RefSeq" id="WP_177099847.1">
    <property type="nucleotide sequence ID" value="NZ_JACAQA010000005.1"/>
</dbReference>
<evidence type="ECO:0000259" key="1">
    <source>
        <dbReference type="Pfam" id="PF09836"/>
    </source>
</evidence>
<dbReference type="InterPro" id="IPR018640">
    <property type="entry name" value="DUF2063"/>
</dbReference>
<comment type="caution">
    <text evidence="2">The sequence shown here is derived from an EMBL/GenBank/DDBJ whole genome shotgun (WGS) entry which is preliminary data.</text>
</comment>
<evidence type="ECO:0000313" key="2">
    <source>
        <dbReference type="EMBL" id="NWB85029.1"/>
    </source>
</evidence>
<dbReference type="Pfam" id="PF09836">
    <property type="entry name" value="DUF2063"/>
    <property type="match status" value="1"/>
</dbReference>
<feature type="domain" description="Putative DNA-binding" evidence="1">
    <location>
        <begin position="4"/>
        <end position="94"/>
    </location>
</feature>
<dbReference type="Proteomes" id="UP000522864">
    <property type="component" value="Unassembled WGS sequence"/>
</dbReference>